<protein>
    <submittedName>
        <fullName evidence="2">Uncharacterized protein</fullName>
    </submittedName>
</protein>
<proteinExistence type="predicted"/>
<feature type="chain" id="PRO_5041238148" evidence="1">
    <location>
        <begin position="23"/>
        <end position="117"/>
    </location>
</feature>
<evidence type="ECO:0000256" key="1">
    <source>
        <dbReference type="SAM" id="SignalP"/>
    </source>
</evidence>
<keyword evidence="3" id="KW-1185">Reference proteome</keyword>
<dbReference type="Proteomes" id="UP001172155">
    <property type="component" value="Unassembled WGS sequence"/>
</dbReference>
<dbReference type="AlphaFoldDB" id="A0AA40F2U1"/>
<evidence type="ECO:0000313" key="2">
    <source>
        <dbReference type="EMBL" id="KAK0750185.1"/>
    </source>
</evidence>
<sequence length="117" mass="12266">MKPSTLLSTLASAAVIVPMAQATWCNFYYDSACTNDANGGTSFDCANNNVFGSGGGYIKCHGTTANKQTCHATRCTCPEAGQCKPTFCPGGTELNIPADSKCHSMDGAGPWYYLSFA</sequence>
<reference evidence="2" key="1">
    <citation type="submission" date="2023-06" db="EMBL/GenBank/DDBJ databases">
        <title>Genome-scale phylogeny and comparative genomics of the fungal order Sordariales.</title>
        <authorList>
            <consortium name="Lawrence Berkeley National Laboratory"/>
            <person name="Hensen N."/>
            <person name="Bonometti L."/>
            <person name="Westerberg I."/>
            <person name="Brannstrom I.O."/>
            <person name="Guillou S."/>
            <person name="Cros-Aarteil S."/>
            <person name="Calhoun S."/>
            <person name="Haridas S."/>
            <person name="Kuo A."/>
            <person name="Mondo S."/>
            <person name="Pangilinan J."/>
            <person name="Riley R."/>
            <person name="LaButti K."/>
            <person name="Andreopoulos B."/>
            <person name="Lipzen A."/>
            <person name="Chen C."/>
            <person name="Yanf M."/>
            <person name="Daum C."/>
            <person name="Ng V."/>
            <person name="Clum A."/>
            <person name="Steindorff A."/>
            <person name="Ohm R."/>
            <person name="Martin F."/>
            <person name="Silar P."/>
            <person name="Natvig D."/>
            <person name="Lalanne C."/>
            <person name="Gautier V."/>
            <person name="Ament-velasquez S.L."/>
            <person name="Kruys A."/>
            <person name="Hutchinson M.I."/>
            <person name="Powell A.J."/>
            <person name="Barry K."/>
            <person name="Miller A.N."/>
            <person name="Grigoriev I.V."/>
            <person name="Debuchy R."/>
            <person name="Gladieux P."/>
            <person name="Thoren M.H."/>
            <person name="Johannesson H."/>
        </authorList>
    </citation>
    <scope>NUCLEOTIDE SEQUENCE</scope>
    <source>
        <strain evidence="2">SMH3187-1</strain>
    </source>
</reference>
<name>A0AA40F2U1_9PEZI</name>
<gene>
    <name evidence="2" type="ORF">B0T18DRAFT_408403</name>
</gene>
<feature type="signal peptide" evidence="1">
    <location>
        <begin position="1"/>
        <end position="22"/>
    </location>
</feature>
<organism evidence="2 3">
    <name type="scientific">Schizothecium vesticola</name>
    <dbReference type="NCBI Taxonomy" id="314040"/>
    <lineage>
        <taxon>Eukaryota</taxon>
        <taxon>Fungi</taxon>
        <taxon>Dikarya</taxon>
        <taxon>Ascomycota</taxon>
        <taxon>Pezizomycotina</taxon>
        <taxon>Sordariomycetes</taxon>
        <taxon>Sordariomycetidae</taxon>
        <taxon>Sordariales</taxon>
        <taxon>Schizotheciaceae</taxon>
        <taxon>Schizothecium</taxon>
    </lineage>
</organism>
<keyword evidence="1" id="KW-0732">Signal</keyword>
<evidence type="ECO:0000313" key="3">
    <source>
        <dbReference type="Proteomes" id="UP001172155"/>
    </source>
</evidence>
<comment type="caution">
    <text evidence="2">The sequence shown here is derived from an EMBL/GenBank/DDBJ whole genome shotgun (WGS) entry which is preliminary data.</text>
</comment>
<dbReference type="EMBL" id="JAUKUD010000003">
    <property type="protein sequence ID" value="KAK0750185.1"/>
    <property type="molecule type" value="Genomic_DNA"/>
</dbReference>
<accession>A0AA40F2U1</accession>